<dbReference type="Proteomes" id="UP000443153">
    <property type="component" value="Unassembled WGS sequence"/>
</dbReference>
<dbReference type="AlphaFoldDB" id="A0A6I2MRZ9"/>
<proteinExistence type="predicted"/>
<evidence type="ECO:0000313" key="2">
    <source>
        <dbReference type="Proteomes" id="UP000443153"/>
    </source>
</evidence>
<sequence length="52" mass="6081">MVNAPYNKPRPKMAIKMHELTHLLKNAFITQTLPYKPRMGTRKENNKPTPSF</sequence>
<dbReference type="EMBL" id="WKJH01000026">
    <property type="protein sequence ID" value="MRX65637.1"/>
    <property type="molecule type" value="Genomic_DNA"/>
</dbReference>
<protein>
    <submittedName>
        <fullName evidence="1">Uncharacterized protein</fullName>
    </submittedName>
</protein>
<comment type="caution">
    <text evidence="1">The sequence shown here is derived from an EMBL/GenBank/DDBJ whole genome shotgun (WGS) entry which is preliminary data.</text>
</comment>
<evidence type="ECO:0000313" key="1">
    <source>
        <dbReference type="EMBL" id="MRX65637.1"/>
    </source>
</evidence>
<dbReference type="RefSeq" id="WP_179955150.1">
    <property type="nucleotide sequence ID" value="NZ_WKJH01000026.1"/>
</dbReference>
<organism evidence="1 2">
    <name type="scientific">Maribacter luteus</name>
    <dbReference type="NCBI Taxonomy" id="2594478"/>
    <lineage>
        <taxon>Bacteria</taxon>
        <taxon>Pseudomonadati</taxon>
        <taxon>Bacteroidota</taxon>
        <taxon>Flavobacteriia</taxon>
        <taxon>Flavobacteriales</taxon>
        <taxon>Flavobacteriaceae</taxon>
        <taxon>Maribacter</taxon>
    </lineage>
</organism>
<reference evidence="1 2" key="1">
    <citation type="submission" date="2019-11" db="EMBL/GenBank/DDBJ databases">
        <title>Maribacter lutea sp. nov., a marine bacterium isolated from intertidal sand.</title>
        <authorList>
            <person name="Liu A."/>
        </authorList>
    </citation>
    <scope>NUCLEOTIDE SEQUENCE [LARGE SCALE GENOMIC DNA]</scope>
    <source>
        <strain evidence="1 2">RZ05</strain>
    </source>
</reference>
<accession>A0A6I2MRZ9</accession>
<gene>
    <name evidence="1" type="ORF">GJ691_15900</name>
</gene>
<keyword evidence="2" id="KW-1185">Reference proteome</keyword>
<name>A0A6I2MRZ9_9FLAO</name>